<protein>
    <submittedName>
        <fullName evidence="2">Uncharacterized protein</fullName>
    </submittedName>
</protein>
<reference evidence="2" key="2">
    <citation type="journal article" date="2015" name="Fish Shellfish Immunol.">
        <title>Early steps in the European eel (Anguilla anguilla)-Vibrio vulnificus interaction in the gills: Role of the RtxA13 toxin.</title>
        <authorList>
            <person name="Callol A."/>
            <person name="Pajuelo D."/>
            <person name="Ebbesson L."/>
            <person name="Teles M."/>
            <person name="MacKenzie S."/>
            <person name="Amaro C."/>
        </authorList>
    </citation>
    <scope>NUCLEOTIDE SEQUENCE</scope>
</reference>
<evidence type="ECO:0000256" key="1">
    <source>
        <dbReference type="SAM" id="MobiDB-lite"/>
    </source>
</evidence>
<feature type="compositionally biased region" description="Polar residues" evidence="1">
    <location>
        <begin position="1"/>
        <end position="11"/>
    </location>
</feature>
<organism evidence="2">
    <name type="scientific">Anguilla anguilla</name>
    <name type="common">European freshwater eel</name>
    <name type="synonym">Muraena anguilla</name>
    <dbReference type="NCBI Taxonomy" id="7936"/>
    <lineage>
        <taxon>Eukaryota</taxon>
        <taxon>Metazoa</taxon>
        <taxon>Chordata</taxon>
        <taxon>Craniata</taxon>
        <taxon>Vertebrata</taxon>
        <taxon>Euteleostomi</taxon>
        <taxon>Actinopterygii</taxon>
        <taxon>Neopterygii</taxon>
        <taxon>Teleostei</taxon>
        <taxon>Anguilliformes</taxon>
        <taxon>Anguillidae</taxon>
        <taxon>Anguilla</taxon>
    </lineage>
</organism>
<reference evidence="2" key="1">
    <citation type="submission" date="2014-11" db="EMBL/GenBank/DDBJ databases">
        <authorList>
            <person name="Amaro Gonzalez C."/>
        </authorList>
    </citation>
    <scope>NUCLEOTIDE SEQUENCE</scope>
</reference>
<feature type="region of interest" description="Disordered" evidence="1">
    <location>
        <begin position="1"/>
        <end position="22"/>
    </location>
</feature>
<dbReference type="EMBL" id="GBXM01018555">
    <property type="protein sequence ID" value="JAH90022.1"/>
    <property type="molecule type" value="Transcribed_RNA"/>
</dbReference>
<evidence type="ECO:0000313" key="2">
    <source>
        <dbReference type="EMBL" id="JAH90022.1"/>
    </source>
</evidence>
<accession>A0A0E9WI39</accession>
<proteinExistence type="predicted"/>
<dbReference type="AlphaFoldDB" id="A0A0E9WI39"/>
<sequence length="86" mass="9206">MLGKVSLTSTLGPRARAGQHQVSWPRTTPGGCLFKCISLCGFHGVGSNRSARCGLCSKTKLAWCLCHVFNPECVLSSTLSTLFGLY</sequence>
<name>A0A0E9WI39_ANGAN</name>